<evidence type="ECO:0000313" key="3">
    <source>
        <dbReference type="EMBL" id="KAF0739923.1"/>
    </source>
</evidence>
<keyword evidence="1" id="KW-1133">Transmembrane helix</keyword>
<evidence type="ECO:0000313" key="4">
    <source>
        <dbReference type="Proteomes" id="UP000481153"/>
    </source>
</evidence>
<comment type="caution">
    <text evidence="3">The sequence shown here is derived from an EMBL/GenBank/DDBJ whole genome shotgun (WGS) entry which is preliminary data.</text>
</comment>
<evidence type="ECO:0008006" key="5">
    <source>
        <dbReference type="Google" id="ProtNLM"/>
    </source>
</evidence>
<gene>
    <name evidence="3" type="ORF">Ae201684_004506</name>
</gene>
<proteinExistence type="predicted"/>
<keyword evidence="4" id="KW-1185">Reference proteome</keyword>
<protein>
    <recommendedName>
        <fullName evidence="5">EGF-like domain-containing protein</fullName>
    </recommendedName>
</protein>
<organism evidence="3 4">
    <name type="scientific">Aphanomyces euteiches</name>
    <dbReference type="NCBI Taxonomy" id="100861"/>
    <lineage>
        <taxon>Eukaryota</taxon>
        <taxon>Sar</taxon>
        <taxon>Stramenopiles</taxon>
        <taxon>Oomycota</taxon>
        <taxon>Saprolegniomycetes</taxon>
        <taxon>Saprolegniales</taxon>
        <taxon>Verrucalvaceae</taxon>
        <taxon>Aphanomyces</taxon>
    </lineage>
</organism>
<evidence type="ECO:0000256" key="2">
    <source>
        <dbReference type="SAM" id="SignalP"/>
    </source>
</evidence>
<dbReference type="AlphaFoldDB" id="A0A6G0XI23"/>
<dbReference type="Proteomes" id="UP000481153">
    <property type="component" value="Unassembled WGS sequence"/>
</dbReference>
<dbReference type="EMBL" id="VJMJ01000056">
    <property type="protein sequence ID" value="KAF0739923.1"/>
    <property type="molecule type" value="Genomic_DNA"/>
</dbReference>
<evidence type="ECO:0000256" key="1">
    <source>
        <dbReference type="SAM" id="Phobius"/>
    </source>
</evidence>
<reference evidence="3 4" key="1">
    <citation type="submission" date="2019-07" db="EMBL/GenBank/DDBJ databases">
        <title>Genomics analysis of Aphanomyces spp. identifies a new class of oomycete effector associated with host adaptation.</title>
        <authorList>
            <person name="Gaulin E."/>
        </authorList>
    </citation>
    <scope>NUCLEOTIDE SEQUENCE [LARGE SCALE GENOMIC DNA]</scope>
    <source>
        <strain evidence="3 4">ATCC 201684</strain>
    </source>
</reference>
<keyword evidence="1" id="KW-0812">Transmembrane</keyword>
<accession>A0A6G0XI23</accession>
<keyword evidence="1" id="KW-0472">Membrane</keyword>
<feature type="chain" id="PRO_5026358733" description="EGF-like domain-containing protein" evidence="2">
    <location>
        <begin position="23"/>
        <end position="271"/>
    </location>
</feature>
<sequence length="271" mass="29421">MQPVLVLTRGVVLALLWLSVKGDAPASNCCATCLDSIAAFNFDPTKWNVCVGRACCFCNKPDPGTPTFDPLPMFVRDIPQIETGETIRFVWPGVVNVTYVIVQGEKKALPKLRDAAMKRDGDAFVACFDSVGTIFYRGWSSDPCNSASSELAIQVVPGTSNNTCAADAPPSKNQTTCNLQRAALHSNGECVCSWFEYSGPPGCTDPSIYKILAIVISALAGLIAIVSATIKCWRKQQALKTADKTKSLTKSLRESWRNLAIDHRFKGEPRP</sequence>
<feature type="signal peptide" evidence="2">
    <location>
        <begin position="1"/>
        <end position="22"/>
    </location>
</feature>
<dbReference type="VEuPathDB" id="FungiDB:AeMF1_011265"/>
<keyword evidence="2" id="KW-0732">Signal</keyword>
<name>A0A6G0XI23_9STRA</name>
<feature type="transmembrane region" description="Helical" evidence="1">
    <location>
        <begin position="208"/>
        <end position="230"/>
    </location>
</feature>